<dbReference type="InParanoid" id="E6W0J5"/>
<dbReference type="InterPro" id="IPR015421">
    <property type="entry name" value="PyrdxlP-dep_Trfase_major"/>
</dbReference>
<comment type="subunit">
    <text evidence="4">Homodimer.</text>
</comment>
<evidence type="ECO:0000256" key="12">
    <source>
        <dbReference type="RuleBase" id="RU003693"/>
    </source>
</evidence>
<evidence type="ECO:0000256" key="4">
    <source>
        <dbReference type="ARBA" id="ARBA00011738"/>
    </source>
</evidence>
<dbReference type="GO" id="GO:0030170">
    <property type="term" value="F:pyridoxal phosphate binding"/>
    <property type="evidence" value="ECO:0007669"/>
    <property type="project" value="InterPro"/>
</dbReference>
<dbReference type="InterPro" id="IPR050087">
    <property type="entry name" value="AON_synthase_class-II"/>
</dbReference>
<keyword evidence="6 14" id="KW-0808">Transferase</keyword>
<evidence type="ECO:0000256" key="11">
    <source>
        <dbReference type="ARBA" id="ARBA00047715"/>
    </source>
</evidence>
<dbReference type="PANTHER" id="PTHR13693">
    <property type="entry name" value="CLASS II AMINOTRANSFERASE/8-AMINO-7-OXONONANOATE SYNTHASE"/>
    <property type="match status" value="1"/>
</dbReference>
<evidence type="ECO:0000256" key="1">
    <source>
        <dbReference type="ARBA" id="ARBA00001933"/>
    </source>
</evidence>
<keyword evidence="15" id="KW-1185">Reference proteome</keyword>
<dbReference type="InterPro" id="IPR001917">
    <property type="entry name" value="Aminotrans_II_pyridoxalP_BS"/>
</dbReference>
<evidence type="ECO:0000259" key="13">
    <source>
        <dbReference type="Pfam" id="PF00155"/>
    </source>
</evidence>
<keyword evidence="8 12" id="KW-0663">Pyridoxal phosphate</keyword>
<evidence type="ECO:0000313" key="15">
    <source>
        <dbReference type="Proteomes" id="UP000002572"/>
    </source>
</evidence>
<dbReference type="EC" id="2.3.1.47" evidence="5"/>
<evidence type="ECO:0000256" key="3">
    <source>
        <dbReference type="ARBA" id="ARBA00010008"/>
    </source>
</evidence>
<evidence type="ECO:0000256" key="2">
    <source>
        <dbReference type="ARBA" id="ARBA00004746"/>
    </source>
</evidence>
<feature type="domain" description="Aminotransferase class I/classII large" evidence="13">
    <location>
        <begin position="40"/>
        <end position="374"/>
    </location>
</feature>
<evidence type="ECO:0000256" key="9">
    <source>
        <dbReference type="ARBA" id="ARBA00032610"/>
    </source>
</evidence>
<dbReference type="SUPFAM" id="SSF53383">
    <property type="entry name" value="PLP-dependent transferases"/>
    <property type="match status" value="1"/>
</dbReference>
<dbReference type="GO" id="GO:0008710">
    <property type="term" value="F:8-amino-7-oxononanoate synthase activity"/>
    <property type="evidence" value="ECO:0007669"/>
    <property type="project" value="UniProtKB-EC"/>
</dbReference>
<gene>
    <name evidence="14" type="ordered locus">Selin_0496</name>
</gene>
<reference evidence="14 15" key="1">
    <citation type="submission" date="2010-12" db="EMBL/GenBank/DDBJ databases">
        <title>Complete sequence of Desulfurispirillum indicum S5.</title>
        <authorList>
            <consortium name="US DOE Joint Genome Institute"/>
            <person name="Lucas S."/>
            <person name="Copeland A."/>
            <person name="Lapidus A."/>
            <person name="Cheng J.-F."/>
            <person name="Goodwin L."/>
            <person name="Pitluck S."/>
            <person name="Chertkov O."/>
            <person name="Held B."/>
            <person name="Detter J.C."/>
            <person name="Han C."/>
            <person name="Tapia R."/>
            <person name="Land M."/>
            <person name="Hauser L."/>
            <person name="Kyrpides N."/>
            <person name="Ivanova N."/>
            <person name="Mikhailova N."/>
            <person name="Haggblom M."/>
            <person name="Rauschenbach I."/>
            <person name="Bini E."/>
            <person name="Woyke T."/>
        </authorList>
    </citation>
    <scope>NUCLEOTIDE SEQUENCE [LARGE SCALE GENOMIC DNA]</scope>
    <source>
        <strain evidence="15">ATCC BAA-1389 / DSM 22839 / S5</strain>
    </source>
</reference>
<dbReference type="STRING" id="653733.Selin_0496"/>
<evidence type="ECO:0000256" key="10">
    <source>
        <dbReference type="ARBA" id="ARBA00033381"/>
    </source>
</evidence>
<evidence type="ECO:0000313" key="14">
    <source>
        <dbReference type="EMBL" id="ADU65247.1"/>
    </source>
</evidence>
<dbReference type="Proteomes" id="UP000002572">
    <property type="component" value="Chromosome"/>
</dbReference>
<dbReference type="GO" id="GO:0009102">
    <property type="term" value="P:biotin biosynthetic process"/>
    <property type="evidence" value="ECO:0007669"/>
    <property type="project" value="UniProtKB-KW"/>
</dbReference>
<protein>
    <recommendedName>
        <fullName evidence="5">8-amino-7-oxononanoate synthase</fullName>
        <ecNumber evidence="5">2.3.1.47</ecNumber>
    </recommendedName>
    <alternativeName>
        <fullName evidence="9">7-keto-8-amino-pelargonic acid synthase</fullName>
    </alternativeName>
    <alternativeName>
        <fullName evidence="10">8-amino-7-ketopelargonate synthase</fullName>
    </alternativeName>
</protein>
<name>E6W0J5_DESIS</name>
<accession>E6W0J5</accession>
<comment type="cofactor">
    <cofactor evidence="1 12">
        <name>pyridoxal 5'-phosphate</name>
        <dbReference type="ChEBI" id="CHEBI:597326"/>
    </cofactor>
</comment>
<dbReference type="PROSITE" id="PS00599">
    <property type="entry name" value="AA_TRANSFER_CLASS_2"/>
    <property type="match status" value="1"/>
</dbReference>
<dbReference type="KEGG" id="din:Selin_0496"/>
<dbReference type="HOGENOM" id="CLU_015846_11_2_0"/>
<evidence type="ECO:0000256" key="7">
    <source>
        <dbReference type="ARBA" id="ARBA00022756"/>
    </source>
</evidence>
<evidence type="ECO:0000256" key="8">
    <source>
        <dbReference type="ARBA" id="ARBA00022898"/>
    </source>
</evidence>
<dbReference type="InterPro" id="IPR004839">
    <property type="entry name" value="Aminotransferase_I/II_large"/>
</dbReference>
<dbReference type="RefSeq" id="WP_013505135.1">
    <property type="nucleotide sequence ID" value="NC_014836.1"/>
</dbReference>
<keyword evidence="14" id="KW-0012">Acyltransferase</keyword>
<dbReference type="OrthoDB" id="9807157at2"/>
<dbReference type="PANTHER" id="PTHR13693:SF100">
    <property type="entry name" value="8-AMINO-7-OXONONANOATE SYNTHASE"/>
    <property type="match status" value="1"/>
</dbReference>
<dbReference type="InterPro" id="IPR015422">
    <property type="entry name" value="PyrdxlP-dep_Trfase_small"/>
</dbReference>
<dbReference type="AlphaFoldDB" id="E6W0J5"/>
<dbReference type="InterPro" id="IPR015424">
    <property type="entry name" value="PyrdxlP-dep_Trfase"/>
</dbReference>
<proteinExistence type="inferred from homology"/>
<dbReference type="Gene3D" id="3.90.1150.10">
    <property type="entry name" value="Aspartate Aminotransferase, domain 1"/>
    <property type="match status" value="1"/>
</dbReference>
<evidence type="ECO:0000256" key="5">
    <source>
        <dbReference type="ARBA" id="ARBA00013187"/>
    </source>
</evidence>
<comment type="pathway">
    <text evidence="2">Cofactor biosynthesis; biotin biosynthesis.</text>
</comment>
<comment type="catalytic activity">
    <reaction evidence="11">
        <text>6-carboxyhexanoyl-[ACP] + L-alanine + H(+) = (8S)-8-amino-7-oxononanoate + holo-[ACP] + CO2</text>
        <dbReference type="Rhea" id="RHEA:42288"/>
        <dbReference type="Rhea" id="RHEA-COMP:9685"/>
        <dbReference type="Rhea" id="RHEA-COMP:9955"/>
        <dbReference type="ChEBI" id="CHEBI:15378"/>
        <dbReference type="ChEBI" id="CHEBI:16526"/>
        <dbReference type="ChEBI" id="CHEBI:57972"/>
        <dbReference type="ChEBI" id="CHEBI:64479"/>
        <dbReference type="ChEBI" id="CHEBI:78846"/>
        <dbReference type="ChEBI" id="CHEBI:149468"/>
        <dbReference type="EC" id="2.3.1.47"/>
    </reaction>
</comment>
<comment type="similarity">
    <text evidence="3">Belongs to the class-II pyridoxal-phosphate-dependent aminotransferase family. BioF subfamily.</text>
</comment>
<dbReference type="Gene3D" id="3.40.640.10">
    <property type="entry name" value="Type I PLP-dependent aspartate aminotransferase-like (Major domain)"/>
    <property type="match status" value="1"/>
</dbReference>
<keyword evidence="7" id="KW-0093">Biotin biosynthesis</keyword>
<organism evidence="14 15">
    <name type="scientific">Desulfurispirillum indicum (strain ATCC BAA-1389 / DSM 22839 / S5)</name>
    <dbReference type="NCBI Taxonomy" id="653733"/>
    <lineage>
        <taxon>Bacteria</taxon>
        <taxon>Pseudomonadati</taxon>
        <taxon>Chrysiogenota</taxon>
        <taxon>Chrysiogenia</taxon>
        <taxon>Chrysiogenales</taxon>
        <taxon>Chrysiogenaceae</taxon>
        <taxon>Desulfurispirillum</taxon>
    </lineage>
</organism>
<dbReference type="eggNOG" id="COG0156">
    <property type="taxonomic scope" value="Bacteria"/>
</dbReference>
<sequence>MLERWQIQLEQQRQQGLYRQPPTVRQRCGKILVMDDGSRLLNFASNNYLGLGCDPVLANRVARHFERLGSSASSSRLVCAAYSAIARAEEALARYFGYESAIILPSGYQANLTLVSTLFAYQDVIFFDKRIHASMVKGLQLSEASFHGYNHNSMEHLQRRMEQRGCPGRNAVVTEALFSMDGDRLPVEGLNALKTHWQFLCVVDEAHSFGVLGPGGRGLGAGVADIATGTLGKAMGLFGAFLLLPHVVREYLLNFGSGLIYSTSLPEAHGAAVLEMLELLENSEPRRQHLAWLADTMKAALEREGFEVAGDAHILALQVGEEHRARELAQAMGRRGILCFAARYPTVPLGQAILRISLSALHDEQDIRQFIQTLKEAWHETGQETQTTLRNRNGH</sequence>
<dbReference type="Pfam" id="PF00155">
    <property type="entry name" value="Aminotran_1_2"/>
    <property type="match status" value="1"/>
</dbReference>
<dbReference type="EMBL" id="CP002432">
    <property type="protein sequence ID" value="ADU65247.1"/>
    <property type="molecule type" value="Genomic_DNA"/>
</dbReference>
<dbReference type="FunCoup" id="E6W0J5">
    <property type="interactions" value="183"/>
</dbReference>
<evidence type="ECO:0000256" key="6">
    <source>
        <dbReference type="ARBA" id="ARBA00022679"/>
    </source>
</evidence>